<name>A0ABX4H4F4_9BACT</name>
<dbReference type="EMBL" id="NQMN01000002">
    <property type="protein sequence ID" value="PAF54764.1"/>
    <property type="molecule type" value="Genomic_DNA"/>
</dbReference>
<keyword evidence="3" id="KW-1185">Reference proteome</keyword>
<feature type="signal peptide" evidence="1">
    <location>
        <begin position="1"/>
        <end position="32"/>
    </location>
</feature>
<evidence type="ECO:0000313" key="3">
    <source>
        <dbReference type="Proteomes" id="UP000217033"/>
    </source>
</evidence>
<evidence type="ECO:0008006" key="4">
    <source>
        <dbReference type="Google" id="ProtNLM"/>
    </source>
</evidence>
<dbReference type="RefSeq" id="WP_084232776.1">
    <property type="nucleotide sequence ID" value="NZ_FWXE01000014.1"/>
</dbReference>
<gene>
    <name evidence="2" type="ORF">CJF60_03435</name>
</gene>
<protein>
    <recommendedName>
        <fullName evidence="4">Lipoprotein</fullName>
    </recommendedName>
</protein>
<organism evidence="2 3">
    <name type="scientific">Mycoplasmopsis agassizii</name>
    <dbReference type="NCBI Taxonomy" id="33922"/>
    <lineage>
        <taxon>Bacteria</taxon>
        <taxon>Bacillati</taxon>
        <taxon>Mycoplasmatota</taxon>
        <taxon>Mycoplasmoidales</taxon>
        <taxon>Metamycoplasmataceae</taxon>
        <taxon>Mycoplasmopsis</taxon>
    </lineage>
</organism>
<evidence type="ECO:0000313" key="2">
    <source>
        <dbReference type="EMBL" id="PAF54764.1"/>
    </source>
</evidence>
<reference evidence="2" key="1">
    <citation type="submission" date="2017-08" db="EMBL/GenBank/DDBJ databases">
        <authorList>
            <person name="Alvarez-Ponce D."/>
            <person name="Weitzman C.L."/>
            <person name="Tillett R.L."/>
            <person name="Sandmeier F.C."/>
            <person name="Tracy C.R."/>
        </authorList>
    </citation>
    <scope>NUCLEOTIDE SEQUENCE [LARGE SCALE GENOMIC DNA]</scope>
    <source>
        <strain evidence="2">PS6</strain>
    </source>
</reference>
<evidence type="ECO:0000256" key="1">
    <source>
        <dbReference type="SAM" id="SignalP"/>
    </source>
</evidence>
<proteinExistence type="predicted"/>
<comment type="caution">
    <text evidence="2">The sequence shown here is derived from an EMBL/GenBank/DDBJ whole genome shotgun (WGS) entry which is preliminary data.</text>
</comment>
<dbReference type="Proteomes" id="UP000217033">
    <property type="component" value="Unassembled WGS sequence"/>
</dbReference>
<feature type="chain" id="PRO_5047033795" description="Lipoprotein" evidence="1">
    <location>
        <begin position="33"/>
        <end position="339"/>
    </location>
</feature>
<accession>A0ABX4H4F4</accession>
<keyword evidence="1" id="KW-0732">Signal</keyword>
<sequence length="339" mass="39202">MSNLLIKKFRKTNIRKYLLFSGLSILSISAFATIACSASNVVITEEDKRLKETGKGTDLSVKVLDNKKEIIQLKTEGYEYFTFSDFHWLAGSSLFVENASTAYGINLEHIDYKKREELEKQLDSEPRISRELFLKKDSLENIKKAIKEKRLINVALSVDDQINTDKEHKTISLITDQTSLKKQLRVSDEEQTKFANFIKEKVDSNLTDKQIEELKPWNSYFNYDLINKKLDLENNNYLFVKDLTEVLEEGHYGSYVAMMQYLKVDRGLQIADYKIDKDTKTITLSLKYFRIPTTGPVIVTADIKPYIFIGPKAQTSFLLPVDKSELSDFDFNEWTLKFA</sequence>